<sequence length="96" mass="10348">MAASEYRAANSGTAEQLILREKISGDIFPNPGAGCLDELLGVLSSRLVKLPLTMHPPSPLQVWGLELPQGLQRWHGVSHIALAFYPHSSLGIGILH</sequence>
<comment type="caution">
    <text evidence="1">The sequence shown here is derived from an EMBL/GenBank/DDBJ whole genome shotgun (WGS) entry which is preliminary data.</text>
</comment>
<gene>
    <name evidence="1" type="ORF">CDAR_232471</name>
</gene>
<dbReference type="AlphaFoldDB" id="A0AAV4W6M0"/>
<dbReference type="Proteomes" id="UP001054837">
    <property type="component" value="Unassembled WGS sequence"/>
</dbReference>
<proteinExistence type="predicted"/>
<accession>A0AAV4W6M0</accession>
<name>A0AAV4W6M0_9ARAC</name>
<dbReference type="EMBL" id="BPLQ01014199">
    <property type="protein sequence ID" value="GIY78023.1"/>
    <property type="molecule type" value="Genomic_DNA"/>
</dbReference>
<protein>
    <submittedName>
        <fullName evidence="1">Uncharacterized protein</fullName>
    </submittedName>
</protein>
<reference evidence="1 2" key="1">
    <citation type="submission" date="2021-06" db="EMBL/GenBank/DDBJ databases">
        <title>Caerostris darwini draft genome.</title>
        <authorList>
            <person name="Kono N."/>
            <person name="Arakawa K."/>
        </authorList>
    </citation>
    <scope>NUCLEOTIDE SEQUENCE [LARGE SCALE GENOMIC DNA]</scope>
</reference>
<evidence type="ECO:0000313" key="1">
    <source>
        <dbReference type="EMBL" id="GIY78023.1"/>
    </source>
</evidence>
<organism evidence="1 2">
    <name type="scientific">Caerostris darwini</name>
    <dbReference type="NCBI Taxonomy" id="1538125"/>
    <lineage>
        <taxon>Eukaryota</taxon>
        <taxon>Metazoa</taxon>
        <taxon>Ecdysozoa</taxon>
        <taxon>Arthropoda</taxon>
        <taxon>Chelicerata</taxon>
        <taxon>Arachnida</taxon>
        <taxon>Araneae</taxon>
        <taxon>Araneomorphae</taxon>
        <taxon>Entelegynae</taxon>
        <taxon>Araneoidea</taxon>
        <taxon>Araneidae</taxon>
        <taxon>Caerostris</taxon>
    </lineage>
</organism>
<evidence type="ECO:0000313" key="2">
    <source>
        <dbReference type="Proteomes" id="UP001054837"/>
    </source>
</evidence>
<keyword evidence="2" id="KW-1185">Reference proteome</keyword>